<dbReference type="Proteomes" id="UP001596505">
    <property type="component" value="Unassembled WGS sequence"/>
</dbReference>
<comment type="similarity">
    <text evidence="3 11">Belongs to the ketopantoate reductase family.</text>
</comment>
<dbReference type="InterPro" id="IPR036291">
    <property type="entry name" value="NAD(P)-bd_dom_sf"/>
</dbReference>
<dbReference type="InterPro" id="IPR013332">
    <property type="entry name" value="KPR_N"/>
</dbReference>
<dbReference type="InterPro" id="IPR050838">
    <property type="entry name" value="Ketopantoate_reductase"/>
</dbReference>
<feature type="domain" description="Ketopantoate reductase N-terminal" evidence="12">
    <location>
        <begin position="4"/>
        <end position="148"/>
    </location>
</feature>
<evidence type="ECO:0000256" key="3">
    <source>
        <dbReference type="ARBA" id="ARBA00007870"/>
    </source>
</evidence>
<dbReference type="Pfam" id="PF08546">
    <property type="entry name" value="ApbA_C"/>
    <property type="match status" value="1"/>
</dbReference>
<evidence type="ECO:0000256" key="10">
    <source>
        <dbReference type="ARBA" id="ARBA00048793"/>
    </source>
</evidence>
<evidence type="ECO:0000256" key="7">
    <source>
        <dbReference type="ARBA" id="ARBA00022857"/>
    </source>
</evidence>
<evidence type="ECO:0000256" key="4">
    <source>
        <dbReference type="ARBA" id="ARBA00013014"/>
    </source>
</evidence>
<dbReference type="InterPro" id="IPR013752">
    <property type="entry name" value="KPA_reductase"/>
</dbReference>
<keyword evidence="6 11" id="KW-0566">Pantothenate biosynthesis</keyword>
<evidence type="ECO:0000313" key="14">
    <source>
        <dbReference type="EMBL" id="MFC7392449.1"/>
    </source>
</evidence>
<evidence type="ECO:0000256" key="1">
    <source>
        <dbReference type="ARBA" id="ARBA00002919"/>
    </source>
</evidence>
<gene>
    <name evidence="14" type="ORF">ACFQRG_05580</name>
</gene>
<evidence type="ECO:0000256" key="2">
    <source>
        <dbReference type="ARBA" id="ARBA00004994"/>
    </source>
</evidence>
<dbReference type="RefSeq" id="WP_380964571.1">
    <property type="nucleotide sequence ID" value="NZ_JBHTCO010000004.1"/>
</dbReference>
<comment type="function">
    <text evidence="1 11">Catalyzes the NADPH-dependent reduction of ketopantoate into pantoic acid.</text>
</comment>
<dbReference type="SUPFAM" id="SSF48179">
    <property type="entry name" value="6-phosphogluconate dehydrogenase C-terminal domain-like"/>
    <property type="match status" value="1"/>
</dbReference>
<dbReference type="InterPro" id="IPR013328">
    <property type="entry name" value="6PGD_dom2"/>
</dbReference>
<dbReference type="PANTHER" id="PTHR43765:SF2">
    <property type="entry name" value="2-DEHYDROPANTOATE 2-REDUCTASE"/>
    <property type="match status" value="1"/>
</dbReference>
<organism evidence="14 15">
    <name type="scientific">Scopulibacillus cellulosilyticus</name>
    <dbReference type="NCBI Taxonomy" id="2665665"/>
    <lineage>
        <taxon>Bacteria</taxon>
        <taxon>Bacillati</taxon>
        <taxon>Bacillota</taxon>
        <taxon>Bacilli</taxon>
        <taxon>Bacillales</taxon>
        <taxon>Sporolactobacillaceae</taxon>
        <taxon>Scopulibacillus</taxon>
    </lineage>
</organism>
<keyword evidence="15" id="KW-1185">Reference proteome</keyword>
<dbReference type="SUPFAM" id="SSF51735">
    <property type="entry name" value="NAD(P)-binding Rossmann-fold domains"/>
    <property type="match status" value="1"/>
</dbReference>
<dbReference type="Gene3D" id="1.10.1040.10">
    <property type="entry name" value="N-(1-d-carboxylethyl)-l-norvaline Dehydrogenase, domain 2"/>
    <property type="match status" value="1"/>
</dbReference>
<evidence type="ECO:0000256" key="11">
    <source>
        <dbReference type="RuleBase" id="RU362068"/>
    </source>
</evidence>
<evidence type="ECO:0000256" key="8">
    <source>
        <dbReference type="ARBA" id="ARBA00023002"/>
    </source>
</evidence>
<proteinExistence type="inferred from homology"/>
<dbReference type="EMBL" id="JBHTCO010000004">
    <property type="protein sequence ID" value="MFC7392449.1"/>
    <property type="molecule type" value="Genomic_DNA"/>
</dbReference>
<name>A0ABW2PSR4_9BACL</name>
<evidence type="ECO:0000256" key="5">
    <source>
        <dbReference type="ARBA" id="ARBA00019465"/>
    </source>
</evidence>
<comment type="caution">
    <text evidence="14">The sequence shown here is derived from an EMBL/GenBank/DDBJ whole genome shotgun (WGS) entry which is preliminary data.</text>
</comment>
<dbReference type="InterPro" id="IPR008927">
    <property type="entry name" value="6-PGluconate_DH-like_C_sf"/>
</dbReference>
<comment type="catalytic activity">
    <reaction evidence="10 11">
        <text>(R)-pantoate + NADP(+) = 2-dehydropantoate + NADPH + H(+)</text>
        <dbReference type="Rhea" id="RHEA:16233"/>
        <dbReference type="ChEBI" id="CHEBI:11561"/>
        <dbReference type="ChEBI" id="CHEBI:15378"/>
        <dbReference type="ChEBI" id="CHEBI:15980"/>
        <dbReference type="ChEBI" id="CHEBI:57783"/>
        <dbReference type="ChEBI" id="CHEBI:58349"/>
        <dbReference type="EC" id="1.1.1.169"/>
    </reaction>
</comment>
<dbReference type="GO" id="GO:0008677">
    <property type="term" value="F:2-dehydropantoate 2-reductase activity"/>
    <property type="evidence" value="ECO:0007669"/>
    <property type="project" value="UniProtKB-EC"/>
</dbReference>
<sequence length="310" mass="35159">MQVSVIGGGSIGLLFAGYIAREFPTTLYVRRKEQYHAIKEGGIHILNHSEDFKSYPQVKYSDEPWIGDLIILAVKQPEILSLTETLNNKVNVNQGLMFIQNGMGHIDILENLQHRHIFLGVVEHGAKKTSDNQVVQNGLGNTQVAAFRGDMKFINDLLLLSQFPFKIQSDWKSMLIEKLIVNAVINPLTALYRVKNGQLIENTFYYQVMKQVFQETADVLCLSNPKNNYLPNNIAHYWDKVMNICKNTSDNRSSMLQDIEAGRITEIEAISGYIIKEADRIGKGCPLTQFLYNSILAVQFDYLRKEGAND</sequence>
<keyword evidence="8 11" id="KW-0560">Oxidoreductase</keyword>
<keyword evidence="7 11" id="KW-0521">NADP</keyword>
<dbReference type="InterPro" id="IPR003710">
    <property type="entry name" value="ApbA"/>
</dbReference>
<evidence type="ECO:0000313" key="15">
    <source>
        <dbReference type="Proteomes" id="UP001596505"/>
    </source>
</evidence>
<dbReference type="Pfam" id="PF02558">
    <property type="entry name" value="ApbA"/>
    <property type="match status" value="1"/>
</dbReference>
<dbReference type="NCBIfam" id="TIGR00745">
    <property type="entry name" value="apbA_panE"/>
    <property type="match status" value="1"/>
</dbReference>
<accession>A0ABW2PSR4</accession>
<dbReference type="EC" id="1.1.1.169" evidence="4 11"/>
<protein>
    <recommendedName>
        <fullName evidence="5 11">2-dehydropantoate 2-reductase</fullName>
        <ecNumber evidence="4 11">1.1.1.169</ecNumber>
    </recommendedName>
    <alternativeName>
        <fullName evidence="9 11">Ketopantoate reductase</fullName>
    </alternativeName>
</protein>
<evidence type="ECO:0000259" key="13">
    <source>
        <dbReference type="Pfam" id="PF08546"/>
    </source>
</evidence>
<comment type="pathway">
    <text evidence="2 11">Cofactor biosynthesis; (R)-pantothenate biosynthesis; (R)-pantoate from 3-methyl-2-oxobutanoate: step 2/2.</text>
</comment>
<dbReference type="Gene3D" id="3.40.50.720">
    <property type="entry name" value="NAD(P)-binding Rossmann-like Domain"/>
    <property type="match status" value="1"/>
</dbReference>
<reference evidence="15" key="1">
    <citation type="journal article" date="2019" name="Int. J. Syst. Evol. Microbiol.">
        <title>The Global Catalogue of Microorganisms (GCM) 10K type strain sequencing project: providing services to taxonomists for standard genome sequencing and annotation.</title>
        <authorList>
            <consortium name="The Broad Institute Genomics Platform"/>
            <consortium name="The Broad Institute Genome Sequencing Center for Infectious Disease"/>
            <person name="Wu L."/>
            <person name="Ma J."/>
        </authorList>
    </citation>
    <scope>NUCLEOTIDE SEQUENCE [LARGE SCALE GENOMIC DNA]</scope>
    <source>
        <strain evidence="15">CGMCC 1.16305</strain>
    </source>
</reference>
<evidence type="ECO:0000256" key="6">
    <source>
        <dbReference type="ARBA" id="ARBA00022655"/>
    </source>
</evidence>
<feature type="domain" description="Ketopantoate reductase C-terminal" evidence="13">
    <location>
        <begin position="171"/>
        <end position="297"/>
    </location>
</feature>
<evidence type="ECO:0000259" key="12">
    <source>
        <dbReference type="Pfam" id="PF02558"/>
    </source>
</evidence>
<evidence type="ECO:0000256" key="9">
    <source>
        <dbReference type="ARBA" id="ARBA00032024"/>
    </source>
</evidence>
<dbReference type="PANTHER" id="PTHR43765">
    <property type="entry name" value="2-DEHYDROPANTOATE 2-REDUCTASE-RELATED"/>
    <property type="match status" value="1"/>
</dbReference>